<dbReference type="InterPro" id="IPR037516">
    <property type="entry name" value="Tripartite_DENN"/>
</dbReference>
<evidence type="ECO:0000259" key="2">
    <source>
        <dbReference type="PROSITE" id="PS50211"/>
    </source>
</evidence>
<evidence type="ECO:0000256" key="1">
    <source>
        <dbReference type="ARBA" id="ARBA00007159"/>
    </source>
</evidence>
<dbReference type="PROSITE" id="PS50211">
    <property type="entry name" value="DENN"/>
    <property type="match status" value="1"/>
</dbReference>
<protein>
    <submittedName>
        <fullName evidence="3">DENN/MADD domain containing 6B</fullName>
    </submittedName>
</protein>
<evidence type="ECO:0000313" key="3">
    <source>
        <dbReference type="Ensembl" id="ENSFHEP00000034980.1"/>
    </source>
</evidence>
<dbReference type="InterPro" id="IPR024224">
    <property type="entry name" value="DENND6"/>
</dbReference>
<dbReference type="GeneTree" id="ENSGT00390000005529"/>
<feature type="domain" description="UDENN" evidence="2">
    <location>
        <begin position="69"/>
        <end position="531"/>
    </location>
</feature>
<dbReference type="GO" id="GO:0005085">
    <property type="term" value="F:guanyl-nucleotide exchange factor activity"/>
    <property type="evidence" value="ECO:0007669"/>
    <property type="project" value="InterPro"/>
</dbReference>
<dbReference type="PANTHER" id="PTHR13677">
    <property type="entry name" value="LD41638P"/>
    <property type="match status" value="1"/>
</dbReference>
<dbReference type="PANTHER" id="PTHR13677:SF2">
    <property type="entry name" value="PROTEIN DENND6B"/>
    <property type="match status" value="1"/>
</dbReference>
<reference evidence="3" key="2">
    <citation type="submission" date="2025-09" db="UniProtKB">
        <authorList>
            <consortium name="Ensembl"/>
        </authorList>
    </citation>
    <scope>IDENTIFICATION</scope>
</reference>
<dbReference type="Ensembl" id="ENSFHET00000035472.1">
    <property type="protein sequence ID" value="ENSFHEP00000034980.1"/>
    <property type="gene ID" value="ENSFHEG00000023051.1"/>
</dbReference>
<dbReference type="Pfam" id="PF09794">
    <property type="entry name" value="Avl9"/>
    <property type="match status" value="1"/>
</dbReference>
<reference evidence="3" key="1">
    <citation type="submission" date="2025-08" db="UniProtKB">
        <authorList>
            <consortium name="Ensembl"/>
        </authorList>
    </citation>
    <scope>IDENTIFICATION</scope>
</reference>
<dbReference type="AlphaFoldDB" id="A0A3Q2R321"/>
<dbReference type="Proteomes" id="UP000265000">
    <property type="component" value="Unplaced"/>
</dbReference>
<dbReference type="STRING" id="8078.ENSFHEP00000034980"/>
<sequence length="608" mass="69382">MCCLPRTDAQSFGSAHPAVVCSPAGYFRGAGFPTTPAAMDPLDGFGSPLRMEAAADSRSAWARFSSWLECVCVVTFDLELGQAIELVYPQDVKLTEKEKSSICYLSFPDSYSGCLGDTQFTFRLRQSVGRQCFRDDVYNRDAPVTLQRETAHFFGYVYFRQVKDVSMKRGYFQKSLVLVSRLPYTHLFHSLLQTIAPEFFEKLEPFLEAVCNEIDQWPPPTPGQTLNLPVVGSVLQIRIPSKTDKPGGSPVRQITKENLLPAPTLLPTIHELDLFKCFQSVLIHLQMLWELTLLGEPLVIMAPSPTGCSETVLALVSSISPLKFCCDFRPYFTIHDCEFREYTTRTQAPPNVVLGVTNPFFIKTFQNWPHIVRLGEIKMAGDLPKQVKVKKLSKLKTLDTKPGIYTAYKTFLHKDKILIKRLLKGIQRKRPSEAQSAILRRHLLELTQSFIIPLERYMASLMPLQRSVTPWKTPPQVRPFSQEEFISTLDHTGPQLTSMLRGDWMGLYRKFFRSPNFDGWYRQRHREMTQKLESLHLESICDADLLGWTKDKSEVEIVDLILKLREKLIKARRQHLQVKDGVLDKLDAFINSMVGSLPEDLQPVLNTR</sequence>
<accession>A0A3Q2R321</accession>
<dbReference type="GO" id="GO:0055037">
    <property type="term" value="C:recycling endosome"/>
    <property type="evidence" value="ECO:0007669"/>
    <property type="project" value="TreeGrafter"/>
</dbReference>
<dbReference type="InterPro" id="IPR018307">
    <property type="entry name" value="ABL9/DENND6_dom"/>
</dbReference>
<evidence type="ECO:0000313" key="4">
    <source>
        <dbReference type="Proteomes" id="UP000265000"/>
    </source>
</evidence>
<organism evidence="3 4">
    <name type="scientific">Fundulus heteroclitus</name>
    <name type="common">Killifish</name>
    <name type="synonym">Mummichog</name>
    <dbReference type="NCBI Taxonomy" id="8078"/>
    <lineage>
        <taxon>Eukaryota</taxon>
        <taxon>Metazoa</taxon>
        <taxon>Chordata</taxon>
        <taxon>Craniata</taxon>
        <taxon>Vertebrata</taxon>
        <taxon>Euteleostomi</taxon>
        <taxon>Actinopterygii</taxon>
        <taxon>Neopterygii</taxon>
        <taxon>Teleostei</taxon>
        <taxon>Neoteleostei</taxon>
        <taxon>Acanthomorphata</taxon>
        <taxon>Ovalentaria</taxon>
        <taxon>Atherinomorphae</taxon>
        <taxon>Cyprinodontiformes</taxon>
        <taxon>Fundulidae</taxon>
        <taxon>Fundulus</taxon>
    </lineage>
</organism>
<comment type="similarity">
    <text evidence="1">Belongs to the DENND6 family.</text>
</comment>
<proteinExistence type="inferred from homology"/>
<keyword evidence="4" id="KW-1185">Reference proteome</keyword>
<name>A0A3Q2R321_FUNHE</name>